<sequence length="509" mass="56921">MAPSVSELTATQLGSAAPVSLEELKKAIKGLAPGWGARGASYPEYLPHFDETEHVPQPVAFDHTDPGIHADPAKPNLVNENTQLKHLSPYIGTEVSGVQISQLSKDGLNELALYAAERKLLVFRDQDFKDIGPEKQVKIVQHFGPSVIHPSLGNLKGHPEFHIIYRDPEIASFTEVYPKNHINGTSWHSDVSADINPPGVTFFWILDQPELGGDTLFASQVEAYNRLSDEFKKRLVGLTALHQAQGYDEIGDDQEEGRLKRRIPHYRRQFGVSEHPVVRVHPVTGEKALFVNPVFTRKIVGFKQEESDFLLNFLFDHLAKGADFQVRASYKPGTVVVWDNRLVAHSGIPDIADNVRRHTARLIPHAENPTRIPHLLESHITERVRHGPYKLKLAGGAVSDWLQSQFNKLYNTSTEEGSNFESRFSDVFSSGAKVVMNHETMSLESFKELLQQSQFAVQGVEIEWGDVSEGKREGDTTIVTGSFAVKRYLKFRIRVGPAERVQSNSFSAK</sequence>
<evidence type="ECO:0000256" key="3">
    <source>
        <dbReference type="ARBA" id="ARBA00022964"/>
    </source>
</evidence>
<dbReference type="Pfam" id="PF02668">
    <property type="entry name" value="TauD"/>
    <property type="match status" value="1"/>
</dbReference>
<dbReference type="AlphaFoldDB" id="A0A4Q2DQI5"/>
<dbReference type="GO" id="GO:0046872">
    <property type="term" value="F:metal ion binding"/>
    <property type="evidence" value="ECO:0007669"/>
    <property type="project" value="UniProtKB-KW"/>
</dbReference>
<keyword evidence="3" id="KW-0223">Dioxygenase</keyword>
<evidence type="ECO:0000259" key="6">
    <source>
        <dbReference type="Pfam" id="PF02668"/>
    </source>
</evidence>
<dbReference type="GO" id="GO:0005737">
    <property type="term" value="C:cytoplasm"/>
    <property type="evidence" value="ECO:0007669"/>
    <property type="project" value="TreeGrafter"/>
</dbReference>
<evidence type="ECO:0000313" key="8">
    <source>
        <dbReference type="Proteomes" id="UP000290288"/>
    </source>
</evidence>
<organism evidence="7 8">
    <name type="scientific">Candolleomyces aberdarensis</name>
    <dbReference type="NCBI Taxonomy" id="2316362"/>
    <lineage>
        <taxon>Eukaryota</taxon>
        <taxon>Fungi</taxon>
        <taxon>Dikarya</taxon>
        <taxon>Basidiomycota</taxon>
        <taxon>Agaricomycotina</taxon>
        <taxon>Agaricomycetes</taxon>
        <taxon>Agaricomycetidae</taxon>
        <taxon>Agaricales</taxon>
        <taxon>Agaricineae</taxon>
        <taxon>Psathyrellaceae</taxon>
        <taxon>Candolleomyces</taxon>
    </lineage>
</organism>
<evidence type="ECO:0000256" key="1">
    <source>
        <dbReference type="ARBA" id="ARBA00005896"/>
    </source>
</evidence>
<keyword evidence="8" id="KW-1185">Reference proteome</keyword>
<comment type="similarity">
    <text evidence="1">Belongs to the TfdA dioxygenase family.</text>
</comment>
<dbReference type="PANTHER" id="PTHR30468">
    <property type="entry name" value="ALPHA-KETOGLUTARATE-DEPENDENT SULFONATE DIOXYGENASE"/>
    <property type="match status" value="1"/>
</dbReference>
<dbReference type="Gene3D" id="3.60.130.10">
    <property type="entry name" value="Clavaminate synthase-like"/>
    <property type="match status" value="1"/>
</dbReference>
<dbReference type="EMBL" id="SDEE01000120">
    <property type="protein sequence ID" value="RXW21135.1"/>
    <property type="molecule type" value="Genomic_DNA"/>
</dbReference>
<protein>
    <recommendedName>
        <fullName evidence="6">TauD/TfdA-like domain-containing protein</fullName>
    </recommendedName>
</protein>
<dbReference type="SUPFAM" id="SSF51197">
    <property type="entry name" value="Clavaminate synthase-like"/>
    <property type="match status" value="1"/>
</dbReference>
<gene>
    <name evidence="7" type="ORF">EST38_g4722</name>
</gene>
<accession>A0A4Q2DQI5</accession>
<dbReference type="OrthoDB" id="10257314at2759"/>
<dbReference type="InterPro" id="IPR051323">
    <property type="entry name" value="AtsK-like"/>
</dbReference>
<evidence type="ECO:0000256" key="5">
    <source>
        <dbReference type="ARBA" id="ARBA00023004"/>
    </source>
</evidence>
<dbReference type="FunFam" id="3.60.130.10:FF:000003">
    <property type="entry name" value="Alpha-ketoglutarate-dependent taurine dioxygenase"/>
    <property type="match status" value="1"/>
</dbReference>
<dbReference type="InterPro" id="IPR042098">
    <property type="entry name" value="TauD-like_sf"/>
</dbReference>
<evidence type="ECO:0000256" key="2">
    <source>
        <dbReference type="ARBA" id="ARBA00022723"/>
    </source>
</evidence>
<dbReference type="Proteomes" id="UP000290288">
    <property type="component" value="Unassembled WGS sequence"/>
</dbReference>
<comment type="caution">
    <text evidence="7">The sequence shown here is derived from an EMBL/GenBank/DDBJ whole genome shotgun (WGS) entry which is preliminary data.</text>
</comment>
<evidence type="ECO:0000256" key="4">
    <source>
        <dbReference type="ARBA" id="ARBA00023002"/>
    </source>
</evidence>
<proteinExistence type="inferred from homology"/>
<feature type="domain" description="TauD/TfdA-like" evidence="6">
    <location>
        <begin position="84"/>
        <end position="361"/>
    </location>
</feature>
<dbReference type="STRING" id="2316362.A0A4Q2DQI5"/>
<evidence type="ECO:0000313" key="7">
    <source>
        <dbReference type="EMBL" id="RXW21135.1"/>
    </source>
</evidence>
<keyword evidence="4" id="KW-0560">Oxidoreductase</keyword>
<reference evidence="7 8" key="1">
    <citation type="submission" date="2019-01" db="EMBL/GenBank/DDBJ databases">
        <title>Draft genome sequence of Psathyrella aberdarensis IHI B618.</title>
        <authorList>
            <person name="Buettner E."/>
            <person name="Kellner H."/>
        </authorList>
    </citation>
    <scope>NUCLEOTIDE SEQUENCE [LARGE SCALE GENOMIC DNA]</scope>
    <source>
        <strain evidence="7 8">IHI B618</strain>
    </source>
</reference>
<keyword evidence="5" id="KW-0408">Iron</keyword>
<dbReference type="GO" id="GO:0016706">
    <property type="term" value="F:2-oxoglutarate-dependent dioxygenase activity"/>
    <property type="evidence" value="ECO:0007669"/>
    <property type="project" value="TreeGrafter"/>
</dbReference>
<dbReference type="PANTHER" id="PTHR30468:SF1">
    <property type="entry name" value="ALPHA-KETOGLUTARATE-DEPENDENT SULFONATE DIOXYGENASE"/>
    <property type="match status" value="1"/>
</dbReference>
<name>A0A4Q2DQI5_9AGAR</name>
<keyword evidence="2" id="KW-0479">Metal-binding</keyword>
<dbReference type="InterPro" id="IPR003819">
    <property type="entry name" value="TauD/TfdA-like"/>
</dbReference>